<organism evidence="5 6">
    <name type="scientific">Candidatus Hodgkinia cicadicola</name>
    <dbReference type="NCBI Taxonomy" id="573658"/>
    <lineage>
        <taxon>Bacteria</taxon>
        <taxon>Pseudomonadati</taxon>
        <taxon>Pseudomonadota</taxon>
        <taxon>Alphaproteobacteria</taxon>
        <taxon>Hyphomicrobiales</taxon>
        <taxon>Candidatus Hodgkinia</taxon>
    </lineage>
</organism>
<dbReference type="Pfam" id="PF00366">
    <property type="entry name" value="Ribosomal_S17"/>
    <property type="match status" value="1"/>
</dbReference>
<dbReference type="Gene3D" id="2.40.50.140">
    <property type="entry name" value="Nucleic acid-binding proteins"/>
    <property type="match status" value="1"/>
</dbReference>
<comment type="caution">
    <text evidence="5">The sequence shown here is derived from an EMBL/GenBank/DDBJ whole genome shotgun (WGS) entry which is preliminary data.</text>
</comment>
<keyword evidence="2 5" id="KW-0689">Ribosomal protein</keyword>
<proteinExistence type="inferred from homology"/>
<keyword evidence="3" id="KW-0687">Ribonucleoprotein</keyword>
<evidence type="ECO:0000313" key="6">
    <source>
        <dbReference type="Proteomes" id="UP000229707"/>
    </source>
</evidence>
<evidence type="ECO:0000256" key="3">
    <source>
        <dbReference type="ARBA" id="ARBA00023274"/>
    </source>
</evidence>
<dbReference type="Proteomes" id="UP000229707">
    <property type="component" value="Unassembled WGS sequence"/>
</dbReference>
<evidence type="ECO:0000313" key="5">
    <source>
        <dbReference type="EMBL" id="PIM95119.1"/>
    </source>
</evidence>
<reference evidence="5" key="1">
    <citation type="submission" date="2017-09" db="EMBL/GenBank/DDBJ databases">
        <authorList>
            <person name="Campbell M.A."/>
            <person name="Lukasik P."/>
            <person name="Simon C."/>
            <person name="McCutcheon J.P."/>
        </authorList>
    </citation>
    <scope>NUCLEOTIDE SEQUENCE [LARGE SCALE GENOMIC DNA]</scope>
    <source>
        <strain evidence="5">MAGCAS</strain>
    </source>
</reference>
<dbReference type="SUPFAM" id="SSF50249">
    <property type="entry name" value="Nucleic acid-binding proteins"/>
    <property type="match status" value="1"/>
</dbReference>
<dbReference type="InterPro" id="IPR000266">
    <property type="entry name" value="Ribosomal_uS17"/>
</dbReference>
<accession>A0ABX4MF49</accession>
<evidence type="ECO:0000256" key="4">
    <source>
        <dbReference type="ARBA" id="ARBA00035311"/>
    </source>
</evidence>
<comment type="similarity">
    <text evidence="1">Belongs to the universal ribosomal protein uS17 family.</text>
</comment>
<name>A0ABX4MF49_9HYPH</name>
<gene>
    <name evidence="5" type="primary">rpsQ</name>
    <name evidence="5" type="ORF">MAGCAS_57</name>
</gene>
<evidence type="ECO:0000256" key="2">
    <source>
        <dbReference type="ARBA" id="ARBA00022980"/>
    </source>
</evidence>
<dbReference type="GO" id="GO:0005840">
    <property type="term" value="C:ribosome"/>
    <property type="evidence" value="ECO:0007669"/>
    <property type="project" value="UniProtKB-KW"/>
</dbReference>
<protein>
    <recommendedName>
        <fullName evidence="4">30S ribosomal protein S17</fullName>
    </recommendedName>
</protein>
<dbReference type="EMBL" id="NXGL01000005">
    <property type="protein sequence ID" value="PIM95119.1"/>
    <property type="molecule type" value="Genomic_DNA"/>
</dbReference>
<keyword evidence="6" id="KW-1185">Reference proteome</keyword>
<evidence type="ECO:0000256" key="1">
    <source>
        <dbReference type="ARBA" id="ARBA00010254"/>
    </source>
</evidence>
<dbReference type="InterPro" id="IPR012340">
    <property type="entry name" value="NA-bd_OB-fold"/>
</dbReference>
<sequence>MLVGTIIKDLLMGTKKVLVIRRTKQFKRYKKIVTRTKKYLVSDKDNRFRVGSKVLIRNCSPISKCKSWFIVKMV</sequence>